<evidence type="ECO:0000259" key="8">
    <source>
        <dbReference type="Pfam" id="PF02397"/>
    </source>
</evidence>
<dbReference type="Pfam" id="PF02397">
    <property type="entry name" value="Bac_transf"/>
    <property type="match status" value="1"/>
</dbReference>
<feature type="transmembrane region" description="Helical" evidence="7">
    <location>
        <begin position="47"/>
        <end position="67"/>
    </location>
</feature>
<feature type="transmembrane region" description="Helical" evidence="7">
    <location>
        <begin position="79"/>
        <end position="97"/>
    </location>
</feature>
<keyword evidence="3 9" id="KW-0808">Transferase</keyword>
<dbReference type="InterPro" id="IPR003362">
    <property type="entry name" value="Bact_transf"/>
</dbReference>
<comment type="caution">
    <text evidence="9">The sequence shown here is derived from an EMBL/GenBank/DDBJ whole genome shotgun (WGS) entry which is preliminary data.</text>
</comment>
<evidence type="ECO:0000256" key="6">
    <source>
        <dbReference type="ARBA" id="ARBA00023136"/>
    </source>
</evidence>
<dbReference type="EMBL" id="JANFLP010000014">
    <property type="protein sequence ID" value="MCQ1951057.1"/>
    <property type="molecule type" value="Genomic_DNA"/>
</dbReference>
<dbReference type="InterPro" id="IPR017475">
    <property type="entry name" value="EPS_sugar_tfrase"/>
</dbReference>
<proteinExistence type="inferred from homology"/>
<accession>A0ABT1NVB9</accession>
<evidence type="ECO:0000313" key="10">
    <source>
        <dbReference type="Proteomes" id="UP001206924"/>
    </source>
</evidence>
<organism evidence="9 10">
    <name type="scientific">Arthrobacter jinronghuae</name>
    <dbReference type="NCBI Taxonomy" id="2964609"/>
    <lineage>
        <taxon>Bacteria</taxon>
        <taxon>Bacillati</taxon>
        <taxon>Actinomycetota</taxon>
        <taxon>Actinomycetes</taxon>
        <taxon>Micrococcales</taxon>
        <taxon>Micrococcaceae</taxon>
        <taxon>Arthrobacter</taxon>
    </lineage>
</organism>
<evidence type="ECO:0000256" key="5">
    <source>
        <dbReference type="ARBA" id="ARBA00022989"/>
    </source>
</evidence>
<keyword evidence="10" id="KW-1185">Reference proteome</keyword>
<dbReference type="PANTHER" id="PTHR30576:SF10">
    <property type="entry name" value="SLL5057 PROTEIN"/>
    <property type="match status" value="1"/>
</dbReference>
<dbReference type="NCBIfam" id="TIGR03025">
    <property type="entry name" value="EPS_sugtrans"/>
    <property type="match status" value="1"/>
</dbReference>
<feature type="transmembrane region" description="Helical" evidence="7">
    <location>
        <begin position="118"/>
        <end position="138"/>
    </location>
</feature>
<protein>
    <submittedName>
        <fullName evidence="9">Sugar transferase</fullName>
    </submittedName>
</protein>
<dbReference type="PANTHER" id="PTHR30576">
    <property type="entry name" value="COLANIC BIOSYNTHESIS UDP-GLUCOSE LIPID CARRIER TRANSFERASE"/>
    <property type="match status" value="1"/>
</dbReference>
<comment type="similarity">
    <text evidence="2">Belongs to the bacterial sugar transferase family.</text>
</comment>
<reference evidence="9 10" key="1">
    <citation type="submission" date="2022-07" db="EMBL/GenBank/DDBJ databases">
        <title>Novel species in genus Arthrobacter.</title>
        <authorList>
            <person name="Liu Y."/>
        </authorList>
    </citation>
    <scope>NUCLEOTIDE SEQUENCE [LARGE SCALE GENOMIC DNA]</scope>
    <source>
        <strain evidence="10">zg-Y859</strain>
    </source>
</reference>
<dbReference type="RefSeq" id="WP_255866196.1">
    <property type="nucleotide sequence ID" value="NZ_CP104263.1"/>
</dbReference>
<dbReference type="Pfam" id="PF13727">
    <property type="entry name" value="CoA_binding_3"/>
    <property type="match status" value="1"/>
</dbReference>
<evidence type="ECO:0000256" key="3">
    <source>
        <dbReference type="ARBA" id="ARBA00022679"/>
    </source>
</evidence>
<feature type="domain" description="Bacterial sugar transferase" evidence="8">
    <location>
        <begin position="312"/>
        <end position="500"/>
    </location>
</feature>
<feature type="transmembrane region" description="Helical" evidence="7">
    <location>
        <begin position="314"/>
        <end position="338"/>
    </location>
</feature>
<dbReference type="GO" id="GO:0016740">
    <property type="term" value="F:transferase activity"/>
    <property type="evidence" value="ECO:0007669"/>
    <property type="project" value="UniProtKB-KW"/>
</dbReference>
<comment type="subcellular location">
    <subcellularLocation>
        <location evidence="1">Membrane</location>
        <topology evidence="1">Multi-pass membrane protein</topology>
    </subcellularLocation>
</comment>
<evidence type="ECO:0000256" key="1">
    <source>
        <dbReference type="ARBA" id="ARBA00004141"/>
    </source>
</evidence>
<keyword evidence="6 7" id="KW-0472">Membrane</keyword>
<sequence>MMTAVQEPAAEVRQAPGYTFPSFTTQGIFGRAGQPTAAAWRRRYRRILAASDAVVVSVAVLAGYLWRFGPEPAGARVGPFTYLWVSLFISAAWMSALHIYRSRDARITGIGTDEYKRVVNATVTLAGSLAFTAVIFDVDIARGYFGFVLPAGAAGLISSRWLLRRWLWAQRRQGDYLSKVVVLGRARDVRYVVHQIARKSAYQVVGVALTGKPRSFFEVDGESLPVVSDERSVVDAVRRVGADAVIVAGPTKGGSQYVQELGWELEESATELILTTGLTNVAGPRIHSRPVEGLPLMHVELPQYSGARHAVKRIFDIAVSGVALVLLLPFMVLLGMLVTRDSPGPALFRQERVGRGGRKFLMLKFRSMVETAEDDLAGLLDRNEGAGLMFKIRADPRVTKVGAWMRRYSLDELPQFWNVLIGDMSLVGPRPPLQREVDGYPSRVHRRLYIKPGITGMWQTNGRSDLSWQDSVRLDLYYVENWSLTGDLIILWRTVVQMFKPLGSY</sequence>
<evidence type="ECO:0000256" key="7">
    <source>
        <dbReference type="SAM" id="Phobius"/>
    </source>
</evidence>
<keyword evidence="4 7" id="KW-0812">Transmembrane</keyword>
<dbReference type="Proteomes" id="UP001206924">
    <property type="component" value="Unassembled WGS sequence"/>
</dbReference>
<keyword evidence="5 7" id="KW-1133">Transmembrane helix</keyword>
<name>A0ABT1NVB9_9MICC</name>
<feature type="transmembrane region" description="Helical" evidence="7">
    <location>
        <begin position="144"/>
        <end position="163"/>
    </location>
</feature>
<evidence type="ECO:0000313" key="9">
    <source>
        <dbReference type="EMBL" id="MCQ1951057.1"/>
    </source>
</evidence>
<evidence type="ECO:0000256" key="2">
    <source>
        <dbReference type="ARBA" id="ARBA00006464"/>
    </source>
</evidence>
<gene>
    <name evidence="9" type="ORF">NNX28_14130</name>
</gene>
<evidence type="ECO:0000256" key="4">
    <source>
        <dbReference type="ARBA" id="ARBA00022692"/>
    </source>
</evidence>